<evidence type="ECO:0000256" key="1">
    <source>
        <dbReference type="SAM" id="MobiDB-lite"/>
    </source>
</evidence>
<feature type="region of interest" description="Disordered" evidence="1">
    <location>
        <begin position="127"/>
        <end position="152"/>
    </location>
</feature>
<accession>A0ABR2IUF9</accession>
<proteinExistence type="predicted"/>
<evidence type="ECO:0008006" key="4">
    <source>
        <dbReference type="Google" id="ProtNLM"/>
    </source>
</evidence>
<name>A0ABR2IUF9_9PEZI</name>
<dbReference type="EMBL" id="JAPCWZ010000004">
    <property type="protein sequence ID" value="KAK8868469.1"/>
    <property type="molecule type" value="Genomic_DNA"/>
</dbReference>
<reference evidence="2 3" key="1">
    <citation type="journal article" date="2024" name="IMA Fungus">
        <title>Apiospora arundinis, a panoply of carbohydrate-active enzymes and secondary metabolites.</title>
        <authorList>
            <person name="Sorensen T."/>
            <person name="Petersen C."/>
            <person name="Muurmann A.T."/>
            <person name="Christiansen J.V."/>
            <person name="Brundto M.L."/>
            <person name="Overgaard C.K."/>
            <person name="Boysen A.T."/>
            <person name="Wollenberg R.D."/>
            <person name="Larsen T.O."/>
            <person name="Sorensen J.L."/>
            <person name="Nielsen K.L."/>
            <person name="Sondergaard T.E."/>
        </authorList>
    </citation>
    <scope>NUCLEOTIDE SEQUENCE [LARGE SCALE GENOMIC DNA]</scope>
    <source>
        <strain evidence="2 3">AAU 773</strain>
    </source>
</reference>
<feature type="compositionally biased region" description="Basic residues" evidence="1">
    <location>
        <begin position="134"/>
        <end position="147"/>
    </location>
</feature>
<organism evidence="2 3">
    <name type="scientific">Apiospora arundinis</name>
    <dbReference type="NCBI Taxonomy" id="335852"/>
    <lineage>
        <taxon>Eukaryota</taxon>
        <taxon>Fungi</taxon>
        <taxon>Dikarya</taxon>
        <taxon>Ascomycota</taxon>
        <taxon>Pezizomycotina</taxon>
        <taxon>Sordariomycetes</taxon>
        <taxon>Xylariomycetidae</taxon>
        <taxon>Amphisphaeriales</taxon>
        <taxon>Apiosporaceae</taxon>
        <taxon>Apiospora</taxon>
    </lineage>
</organism>
<keyword evidence="3" id="KW-1185">Reference proteome</keyword>
<dbReference type="Proteomes" id="UP001390339">
    <property type="component" value="Unassembled WGS sequence"/>
</dbReference>
<evidence type="ECO:0000313" key="3">
    <source>
        <dbReference type="Proteomes" id="UP001390339"/>
    </source>
</evidence>
<gene>
    <name evidence="2" type="ORF">PGQ11_007047</name>
</gene>
<comment type="caution">
    <text evidence="2">The sequence shown here is derived from an EMBL/GenBank/DDBJ whole genome shotgun (WGS) entry which is preliminary data.</text>
</comment>
<protein>
    <recommendedName>
        <fullName evidence="4">Lipocalin-like domain-containing protein</fullName>
    </recommendedName>
</protein>
<evidence type="ECO:0000313" key="2">
    <source>
        <dbReference type="EMBL" id="KAK8868469.1"/>
    </source>
</evidence>
<sequence>MVAADTALHCFVGTWGFINATLTNTATGAPVPDWHSEYPSGISVYSTTQYNSFIITANDTTQPEYRPKNLTLPAKPSDPIAEWAIVAQHSLAAGGPFVLANVTTPNNQGKQNKSPCNHIAGEGGYYKRDDGYGGKKKKEEKHDHQHRYSGPVGPSGVMHIHFTTATLPSWVGLKLTNQFEFFDNCNVHVLRTYFGDVVQTVFFNRLPAQS</sequence>